<name>A0A6G0X1Q9_9STRA</name>
<proteinExistence type="predicted"/>
<evidence type="ECO:0000313" key="2">
    <source>
        <dbReference type="Proteomes" id="UP000481153"/>
    </source>
</evidence>
<evidence type="ECO:0000313" key="1">
    <source>
        <dbReference type="EMBL" id="KAF0733739.1"/>
    </source>
</evidence>
<dbReference type="Proteomes" id="UP000481153">
    <property type="component" value="Unassembled WGS sequence"/>
</dbReference>
<accession>A0A6G0X1Q9</accession>
<comment type="caution">
    <text evidence="1">The sequence shown here is derived from an EMBL/GenBank/DDBJ whole genome shotgun (WGS) entry which is preliminary data.</text>
</comment>
<keyword evidence="2" id="KW-1185">Reference proteome</keyword>
<organism evidence="1 2">
    <name type="scientific">Aphanomyces euteiches</name>
    <dbReference type="NCBI Taxonomy" id="100861"/>
    <lineage>
        <taxon>Eukaryota</taxon>
        <taxon>Sar</taxon>
        <taxon>Stramenopiles</taxon>
        <taxon>Oomycota</taxon>
        <taxon>Saprolegniomycetes</taxon>
        <taxon>Saprolegniales</taxon>
        <taxon>Verrucalvaceae</taxon>
        <taxon>Aphanomyces</taxon>
    </lineage>
</organism>
<dbReference type="EMBL" id="VJMJ01000119">
    <property type="protein sequence ID" value="KAF0733739.1"/>
    <property type="molecule type" value="Genomic_DNA"/>
</dbReference>
<protein>
    <submittedName>
        <fullName evidence="1">Uncharacterized protein</fullName>
    </submittedName>
</protein>
<dbReference type="AlphaFoldDB" id="A0A6G0X1Q9"/>
<sequence length="94" mass="10525">MTSVFQAISRRFSISDDNIPTPTPSFTRPANDTLDATTYATPANDSNVETLHRRMSKSECLLLSKRSSKSELPSPCQEYISQIQTVMRRNSQVA</sequence>
<reference evidence="1 2" key="1">
    <citation type="submission" date="2019-07" db="EMBL/GenBank/DDBJ databases">
        <title>Genomics analysis of Aphanomyces spp. identifies a new class of oomycete effector associated with host adaptation.</title>
        <authorList>
            <person name="Gaulin E."/>
        </authorList>
    </citation>
    <scope>NUCLEOTIDE SEQUENCE [LARGE SCALE GENOMIC DNA]</scope>
    <source>
        <strain evidence="1 2">ATCC 201684</strain>
    </source>
</reference>
<gene>
    <name evidence="1" type="ORF">Ae201684_009310</name>
</gene>